<evidence type="ECO:0000256" key="1">
    <source>
        <dbReference type="ARBA" id="ARBA00023125"/>
    </source>
</evidence>
<gene>
    <name evidence="3" type="ORF">K9W45_11500</name>
</gene>
<sequence>MGVKIRKEWMEKTIRLTLLPSRKKRKDLRDVQEKVREFANTLIPFKRRVKTGKEFHHLVYYRFKYLGFHSQLQENIQRRVYATKKVRRFTQFPLEFNFPRSGKLAQTERGNPVLSLSPLKERIAIPILQDGGWRRLKEYEHRGWEAHSCRVFYHRRKKKWVVHLNIRKELPPPSQEIEGTIGVDVGRKVVAAITLTHPSFPLIERYLGKDIVWKQYQFAKRRRKLQSYKDKGSKKARRALKRLKMKEKNYNQTPCEQIAHEIVDLALTTRSAIIIENIKGIRKKWRKSHSYGIKTKPTKKVKRLHTIRRELNSWSYSYFLSFLTSLAQQNRIPVIVIDPRYTSQTCSRCGHISKKSRVTRGLYRCVSCGFEVNSDRNASRNIAWKGLSSLGLSFYSSWSSSFTSFSSSSFSSSFPRERKNFLFPVSVVEERSTFSNGSMTGHGSSPPRP</sequence>
<dbReference type="EMBL" id="CP084166">
    <property type="protein sequence ID" value="UJG40450.1"/>
    <property type="molecule type" value="Genomic_DNA"/>
</dbReference>
<evidence type="ECO:0000259" key="2">
    <source>
        <dbReference type="Pfam" id="PF07282"/>
    </source>
</evidence>
<name>A0A9Y1FKN4_9ARCH</name>
<dbReference type="AlphaFoldDB" id="A0A9Y1FKN4"/>
<evidence type="ECO:0000313" key="3">
    <source>
        <dbReference type="EMBL" id="UJG40450.1"/>
    </source>
</evidence>
<accession>A0A9Y1FKN4</accession>
<proteinExistence type="predicted"/>
<dbReference type="InterPro" id="IPR010095">
    <property type="entry name" value="Cas12f1-like_TNB"/>
</dbReference>
<organism evidence="3">
    <name type="scientific">Candidatus Heimdallarchaeum aukensis</name>
    <dbReference type="NCBI Taxonomy" id="2876573"/>
    <lineage>
        <taxon>Archaea</taxon>
        <taxon>Promethearchaeati</taxon>
        <taxon>Candidatus Heimdallarchaeota</taxon>
        <taxon>Candidatus Heimdallarchaeia (ex Rinke et al. 2021) (nom. nud.)</taxon>
        <taxon>Candidatus Heimdallarchaeales</taxon>
        <taxon>Candidatus Heimdallarchaeaceae</taxon>
        <taxon>Candidatus Heimdallarchaeum</taxon>
    </lineage>
</organism>
<feature type="domain" description="Cas12f1-like TNB" evidence="2">
    <location>
        <begin position="316"/>
        <end position="382"/>
    </location>
</feature>
<dbReference type="GO" id="GO:0003677">
    <property type="term" value="F:DNA binding"/>
    <property type="evidence" value="ECO:0007669"/>
    <property type="project" value="UniProtKB-KW"/>
</dbReference>
<dbReference type="NCBIfam" id="NF040570">
    <property type="entry name" value="guided_TnpB"/>
    <property type="match status" value="1"/>
</dbReference>
<protein>
    <submittedName>
        <fullName evidence="3">Transposase</fullName>
    </submittedName>
</protein>
<reference evidence="3" key="1">
    <citation type="journal article" date="2022" name="Nat. Microbiol.">
        <title>Unique mobile elements and scalable gene flow at the prokaryote-eukaryote boundary revealed by circularized Asgard archaea genomes.</title>
        <authorList>
            <person name="Wu F."/>
            <person name="Speth D.R."/>
            <person name="Philosof A."/>
            <person name="Cremiere A."/>
            <person name="Narayanan A."/>
            <person name="Barco R.A."/>
            <person name="Connon S.A."/>
            <person name="Amend J.P."/>
            <person name="Antoshechkin I.A."/>
            <person name="Orphan V.J."/>
        </authorList>
    </citation>
    <scope>NUCLEOTIDE SEQUENCE</scope>
    <source>
        <strain evidence="3">PM71</strain>
    </source>
</reference>
<dbReference type="Pfam" id="PF07282">
    <property type="entry name" value="Cas12f1-like_TNB"/>
    <property type="match status" value="1"/>
</dbReference>
<dbReference type="Proteomes" id="UP001201020">
    <property type="component" value="Chromosome"/>
</dbReference>
<dbReference type="NCBIfam" id="TIGR01766">
    <property type="entry name" value="IS200/IS605 family accessory protein TnpB-like domain"/>
    <property type="match status" value="1"/>
</dbReference>
<keyword evidence="1" id="KW-0238">DNA-binding</keyword>